<evidence type="ECO:0000256" key="3">
    <source>
        <dbReference type="ARBA" id="ARBA00022691"/>
    </source>
</evidence>
<dbReference type="RefSeq" id="WP_090558823.1">
    <property type="nucleotide sequence ID" value="NZ_FNRA01000010.1"/>
</dbReference>
<dbReference type="EMBL" id="FNRA01000010">
    <property type="protein sequence ID" value="SEB09917.1"/>
    <property type="molecule type" value="Genomic_DNA"/>
</dbReference>
<sequence>MSIEKIDKQYFDVMYAASDDPWNFSESAYEREKYRHTVTALAGKQFVNGLEIGCSIGVLTEMLASHCTAMLGVDISEKPIAVAREHLKERTGIRFEVLDIPHEYPDHQFDLIVVSEVAYYLSKEDLKLSRELILDSLTEGGTLCLVHWRPQIEGCVFNGDEVSSYFLEVPGYTQTYQHINEQYRIDVIEKPLSAAAAGLHID</sequence>
<gene>
    <name evidence="4" type="ORF">SAMN05443550_110133</name>
</gene>
<dbReference type="GO" id="GO:0009312">
    <property type="term" value="P:oligosaccharide biosynthetic process"/>
    <property type="evidence" value="ECO:0007669"/>
    <property type="project" value="InterPro"/>
</dbReference>
<evidence type="ECO:0000256" key="2">
    <source>
        <dbReference type="ARBA" id="ARBA00022679"/>
    </source>
</evidence>
<proteinExistence type="predicted"/>
<dbReference type="InterPro" id="IPR008715">
    <property type="entry name" value="SAM-MeTfrase_NodS-like"/>
</dbReference>
<keyword evidence="2" id="KW-0808">Transferase</keyword>
<evidence type="ECO:0000313" key="5">
    <source>
        <dbReference type="Proteomes" id="UP000198850"/>
    </source>
</evidence>
<organism evidence="4 5">
    <name type="scientific">Pedobacter hartonius</name>
    <dbReference type="NCBI Taxonomy" id="425514"/>
    <lineage>
        <taxon>Bacteria</taxon>
        <taxon>Pseudomonadati</taxon>
        <taxon>Bacteroidota</taxon>
        <taxon>Sphingobacteriia</taxon>
        <taxon>Sphingobacteriales</taxon>
        <taxon>Sphingobacteriaceae</taxon>
        <taxon>Pedobacter</taxon>
    </lineage>
</organism>
<dbReference type="Pfam" id="PF05401">
    <property type="entry name" value="NodS"/>
    <property type="match status" value="1"/>
</dbReference>
<dbReference type="OrthoDB" id="9790023at2"/>
<protein>
    <submittedName>
        <fullName evidence="4">Nodulation protein S (NodS)</fullName>
    </submittedName>
</protein>
<dbReference type="PANTHER" id="PTHR43464:SF19">
    <property type="entry name" value="UBIQUINONE BIOSYNTHESIS O-METHYLTRANSFERASE, MITOCHONDRIAL"/>
    <property type="match status" value="1"/>
</dbReference>
<accession>A0A1H4GK84</accession>
<reference evidence="4 5" key="1">
    <citation type="submission" date="2016-10" db="EMBL/GenBank/DDBJ databases">
        <authorList>
            <person name="de Groot N.N."/>
        </authorList>
    </citation>
    <scope>NUCLEOTIDE SEQUENCE [LARGE SCALE GENOMIC DNA]</scope>
    <source>
        <strain evidence="4 5">DSM 19033</strain>
    </source>
</reference>
<dbReference type="PANTHER" id="PTHR43464">
    <property type="entry name" value="METHYLTRANSFERASE"/>
    <property type="match status" value="1"/>
</dbReference>
<evidence type="ECO:0000256" key="1">
    <source>
        <dbReference type="ARBA" id="ARBA00022603"/>
    </source>
</evidence>
<dbReference type="SUPFAM" id="SSF53335">
    <property type="entry name" value="S-adenosyl-L-methionine-dependent methyltransferases"/>
    <property type="match status" value="1"/>
</dbReference>
<dbReference type="InterPro" id="IPR029063">
    <property type="entry name" value="SAM-dependent_MTases_sf"/>
</dbReference>
<keyword evidence="5" id="KW-1185">Reference proteome</keyword>
<keyword evidence="3" id="KW-0949">S-adenosyl-L-methionine</keyword>
<dbReference type="Gene3D" id="3.40.50.150">
    <property type="entry name" value="Vaccinia Virus protein VP39"/>
    <property type="match status" value="1"/>
</dbReference>
<name>A0A1H4GK84_9SPHI</name>
<dbReference type="CDD" id="cd02440">
    <property type="entry name" value="AdoMet_MTases"/>
    <property type="match status" value="1"/>
</dbReference>
<dbReference type="STRING" id="425514.SAMN05443550_110133"/>
<dbReference type="GO" id="GO:0032259">
    <property type="term" value="P:methylation"/>
    <property type="evidence" value="ECO:0007669"/>
    <property type="project" value="UniProtKB-KW"/>
</dbReference>
<dbReference type="AlphaFoldDB" id="A0A1H4GK84"/>
<dbReference type="GO" id="GO:0008757">
    <property type="term" value="F:S-adenosylmethionine-dependent methyltransferase activity"/>
    <property type="evidence" value="ECO:0007669"/>
    <property type="project" value="InterPro"/>
</dbReference>
<evidence type="ECO:0000313" key="4">
    <source>
        <dbReference type="EMBL" id="SEB09917.1"/>
    </source>
</evidence>
<keyword evidence="1" id="KW-0489">Methyltransferase</keyword>
<dbReference type="Proteomes" id="UP000198850">
    <property type="component" value="Unassembled WGS sequence"/>
</dbReference>